<accession>A0ABT4W9U1</accession>
<sequence>MKDNIIKIEKDIWGSFDQNNSVGLYVGLSGMILFYDYLHQAYPIEEYENKLLAIIEKANQLIEEGVDSVSLCSGFAGYGIALLRLQNKSIDIDEEYFETIDGILLEEFKLLYESNNFDFLHESMGISMYFIERYKVSKNQNIFKVLQHFSHDLISKINADFKNVLVKSSENRGEYYSFGAAHGVAGYLNFLIYMEKNVEGLEIDIRKPLRICVDFLMSYKKYDNESKQYFANIFSLQSNEFIPSRLSWCQGDLGISNALYNTGVFLNDDDLVNESISLMNNSSKISFEDSGINDSGFCHGSAGALIQYYLAAKKYSLDYSLAIEQWFVILQKQTNNFEEFLCYDNLNQRYHAENNLLLGSAGIGLTLLTMEKKADTKWLETFNLY</sequence>
<dbReference type="RefSeq" id="WP_271335146.1">
    <property type="nucleotide sequence ID" value="NZ_JAMZNK010000008.1"/>
</dbReference>
<evidence type="ECO:0000313" key="1">
    <source>
        <dbReference type="EMBL" id="MDA6069334.1"/>
    </source>
</evidence>
<dbReference type="Gene3D" id="1.50.10.20">
    <property type="match status" value="1"/>
</dbReference>
<dbReference type="SUPFAM" id="SSF158745">
    <property type="entry name" value="LanC-like"/>
    <property type="match status" value="1"/>
</dbReference>
<dbReference type="PRINTS" id="PR01950">
    <property type="entry name" value="LANCSUPER"/>
</dbReference>
<name>A0ABT4W9U1_9FLAO</name>
<dbReference type="EMBL" id="JAMZNK010000008">
    <property type="protein sequence ID" value="MDA6069334.1"/>
    <property type="molecule type" value="Genomic_DNA"/>
</dbReference>
<dbReference type="InterPro" id="IPR007822">
    <property type="entry name" value="LANC-like"/>
</dbReference>
<organism evidence="1 2">
    <name type="scientific">Flavobacterium azizsancarii</name>
    <dbReference type="NCBI Taxonomy" id="2961580"/>
    <lineage>
        <taxon>Bacteria</taxon>
        <taxon>Pseudomonadati</taxon>
        <taxon>Bacteroidota</taxon>
        <taxon>Flavobacteriia</taxon>
        <taxon>Flavobacteriales</taxon>
        <taxon>Flavobacteriaceae</taxon>
        <taxon>Flavobacterium</taxon>
    </lineage>
</organism>
<keyword evidence="2" id="KW-1185">Reference proteome</keyword>
<dbReference type="SMART" id="SM01260">
    <property type="entry name" value="LANC_like"/>
    <property type="match status" value="1"/>
</dbReference>
<protein>
    <recommendedName>
        <fullName evidence="3">Lanthionine synthetase C-like protein</fullName>
    </recommendedName>
</protein>
<dbReference type="Proteomes" id="UP001212170">
    <property type="component" value="Unassembled WGS sequence"/>
</dbReference>
<proteinExistence type="predicted"/>
<gene>
    <name evidence="1" type="ORF">NJT12_06850</name>
</gene>
<reference evidence="1 2" key="1">
    <citation type="journal article" date="2023" name="Chemosphere">
        <title>Whole genome analysis of Flavobacterium aziz-sancarii sp. nov., isolated from Ardley Island (Antarctica), revealed a rich resistome and bioremediation potential.</title>
        <authorList>
            <person name="Otur C."/>
            <person name="Okay S."/>
            <person name="Kurt-Kizildogan A."/>
        </authorList>
    </citation>
    <scope>NUCLEOTIDE SEQUENCE [LARGE SCALE GENOMIC DNA]</scope>
    <source>
        <strain evidence="1 2">AC</strain>
    </source>
</reference>
<dbReference type="Pfam" id="PF05147">
    <property type="entry name" value="LANC_like"/>
    <property type="match status" value="1"/>
</dbReference>
<evidence type="ECO:0008006" key="3">
    <source>
        <dbReference type="Google" id="ProtNLM"/>
    </source>
</evidence>
<comment type="caution">
    <text evidence="1">The sequence shown here is derived from an EMBL/GenBank/DDBJ whole genome shotgun (WGS) entry which is preliminary data.</text>
</comment>
<evidence type="ECO:0000313" key="2">
    <source>
        <dbReference type="Proteomes" id="UP001212170"/>
    </source>
</evidence>